<evidence type="ECO:0000256" key="1">
    <source>
        <dbReference type="ARBA" id="ARBA00004651"/>
    </source>
</evidence>
<comment type="caution">
    <text evidence="10">The sequence shown here is derived from an EMBL/GenBank/DDBJ whole genome shotgun (WGS) entry which is preliminary data.</text>
</comment>
<reference evidence="10" key="1">
    <citation type="submission" date="2022-03" db="EMBL/GenBank/DDBJ databases">
        <authorList>
            <person name="Woo C.Y."/>
        </authorList>
    </citation>
    <scope>NUCLEOTIDE SEQUENCE</scope>
    <source>
        <strain evidence="10">CYS-02</strain>
    </source>
</reference>
<evidence type="ECO:0000256" key="4">
    <source>
        <dbReference type="ARBA" id="ARBA00022989"/>
    </source>
</evidence>
<keyword evidence="2" id="KW-1003">Cell membrane</keyword>
<feature type="transmembrane region" description="Helical" evidence="7">
    <location>
        <begin position="93"/>
        <end position="110"/>
    </location>
</feature>
<evidence type="ECO:0000256" key="6">
    <source>
        <dbReference type="ARBA" id="ARBA00043993"/>
    </source>
</evidence>
<evidence type="ECO:0000259" key="9">
    <source>
        <dbReference type="Pfam" id="PF13515"/>
    </source>
</evidence>
<feature type="transmembrane region" description="Helical" evidence="7">
    <location>
        <begin position="145"/>
        <end position="164"/>
    </location>
</feature>
<feature type="domain" description="Integral membrane bound transporter" evidence="9">
    <location>
        <begin position="405"/>
        <end position="527"/>
    </location>
</feature>
<dbReference type="Proteomes" id="UP001139447">
    <property type="component" value="Unassembled WGS sequence"/>
</dbReference>
<evidence type="ECO:0000313" key="10">
    <source>
        <dbReference type="EMBL" id="MCJ0762465.1"/>
    </source>
</evidence>
<evidence type="ECO:0000313" key="11">
    <source>
        <dbReference type="Proteomes" id="UP001139447"/>
    </source>
</evidence>
<keyword evidence="3 7" id="KW-0812">Transmembrane</keyword>
<dbReference type="InterPro" id="IPR049453">
    <property type="entry name" value="Memb_transporter_dom"/>
</dbReference>
<evidence type="ECO:0000259" key="8">
    <source>
        <dbReference type="Pfam" id="PF12805"/>
    </source>
</evidence>
<organism evidence="10 11">
    <name type="scientific">Variovorax terrae</name>
    <dbReference type="NCBI Taxonomy" id="2923278"/>
    <lineage>
        <taxon>Bacteria</taxon>
        <taxon>Pseudomonadati</taxon>
        <taxon>Pseudomonadota</taxon>
        <taxon>Betaproteobacteria</taxon>
        <taxon>Burkholderiales</taxon>
        <taxon>Comamonadaceae</taxon>
        <taxon>Variovorax</taxon>
    </lineage>
</organism>
<protein>
    <submittedName>
        <fullName evidence="10">FUSC family protein</fullName>
    </submittedName>
</protein>
<evidence type="ECO:0000256" key="2">
    <source>
        <dbReference type="ARBA" id="ARBA00022475"/>
    </source>
</evidence>
<feature type="transmembrane region" description="Helical" evidence="7">
    <location>
        <begin position="463"/>
        <end position="480"/>
    </location>
</feature>
<dbReference type="GO" id="GO:0005886">
    <property type="term" value="C:plasma membrane"/>
    <property type="evidence" value="ECO:0007669"/>
    <property type="project" value="UniProtKB-SubCell"/>
</dbReference>
<feature type="transmembrane region" description="Helical" evidence="7">
    <location>
        <begin position="441"/>
        <end position="457"/>
    </location>
</feature>
<dbReference type="PANTHER" id="PTHR30509">
    <property type="entry name" value="P-HYDROXYBENZOIC ACID EFFLUX PUMP SUBUNIT-RELATED"/>
    <property type="match status" value="1"/>
</dbReference>
<dbReference type="Pfam" id="PF13515">
    <property type="entry name" value="FUSC_2"/>
    <property type="match status" value="1"/>
</dbReference>
<feature type="domain" description="Integral membrane protein YccS N-terminal" evidence="8">
    <location>
        <begin position="81"/>
        <end position="317"/>
    </location>
</feature>
<keyword evidence="11" id="KW-1185">Reference proteome</keyword>
<feature type="transmembrane region" description="Helical" evidence="7">
    <location>
        <begin position="12"/>
        <end position="34"/>
    </location>
</feature>
<proteinExistence type="inferred from homology"/>
<dbReference type="PANTHER" id="PTHR30509:SF9">
    <property type="entry name" value="MULTIDRUG RESISTANCE PROTEIN MDTO"/>
    <property type="match status" value="1"/>
</dbReference>
<evidence type="ECO:0000256" key="3">
    <source>
        <dbReference type="ARBA" id="ARBA00022692"/>
    </source>
</evidence>
<dbReference type="InterPro" id="IPR032692">
    <property type="entry name" value="YccS_N"/>
</dbReference>
<comment type="similarity">
    <text evidence="6">Belongs to the YccS/YhfK family.</text>
</comment>
<dbReference type="Pfam" id="PF12805">
    <property type="entry name" value="FUSC-like"/>
    <property type="match status" value="1"/>
</dbReference>
<gene>
    <name evidence="10" type="ORF">MMF98_04500</name>
</gene>
<keyword evidence="4 7" id="KW-1133">Transmembrane helix</keyword>
<evidence type="ECO:0000256" key="7">
    <source>
        <dbReference type="SAM" id="Phobius"/>
    </source>
</evidence>
<keyword evidence="5 7" id="KW-0472">Membrane</keyword>
<sequence>MHAPLLDWLRLALSQYVTNGLSVAVGLVLIVLGVYALDGLSAASAASVGVLVASLPDVPSPKRRKFMQMLPAPALGAPLFLAVQLVQQQPLELGLVLVPGTFLAFMGMAWGKRGGPISFSLMFSMLFSMATPPGHPDQALMRTGWFLAGGALYLVYAVLTAHLLNTRYRVQLLADCLLGLASLLRTQARRFDPQTDSPAAQQALLADVLRQQAALADLLQSTRDVVLESPTKPHRQRLAGMLLAVLEARDHLLACELDLDALSRHDDGQWLPALEQSLLALAASLEALATSLLLGRTPQPVADLRPALARLQAAGAAASEQPGTGALLGSLTDRIGHINDETVKMAALARGDVRPELANVRSSWQLFVSPTLWSWKPLLGQLSWYAPTLRHALRAALAIGVGYTVSLHLPWASHKYWILITIAVVLRANLAQTVERRNARVGGTLLGCVLVMLILSAHPEPMALLLFVALGTAISHAFAIKRYLFTAIAATVSGMLQAHLLMGGISPGFALAERLADTLLGAVLAWALSYVLPSWERRQIPGLVQRTLAAQARHARLALALGQARQPDLDWRLARREAYDSLSALVQATGRVLAEPRSVRPPLEPLEALQARSYQLLAQLTAIKSLLMLRRGQLDMDEAQPALALAAQRIDHALISPGLPAAGAAPPAAGPAQAVDSALMPAPEQLPDNLTPALLRRLGLACDMAGELRLAAARVQTPTGPLHD</sequence>
<dbReference type="AlphaFoldDB" id="A0A9X1VT53"/>
<name>A0A9X1VT53_9BURK</name>
<accession>A0A9X1VT53</accession>
<dbReference type="EMBL" id="JALGBI010000001">
    <property type="protein sequence ID" value="MCJ0762465.1"/>
    <property type="molecule type" value="Genomic_DNA"/>
</dbReference>
<evidence type="ECO:0000256" key="5">
    <source>
        <dbReference type="ARBA" id="ARBA00023136"/>
    </source>
</evidence>
<feature type="transmembrane region" description="Helical" evidence="7">
    <location>
        <begin position="487"/>
        <end position="509"/>
    </location>
</feature>
<comment type="subcellular location">
    <subcellularLocation>
        <location evidence="1">Cell membrane</location>
        <topology evidence="1">Multi-pass membrane protein</topology>
    </subcellularLocation>
</comment>